<keyword evidence="1" id="KW-0560">Oxidoreductase</keyword>
<dbReference type="Proteomes" id="UP001193389">
    <property type="component" value="Chromosome"/>
</dbReference>
<evidence type="ECO:0000256" key="2">
    <source>
        <dbReference type="ARBA" id="ARBA00023027"/>
    </source>
</evidence>
<dbReference type="GO" id="GO:0016616">
    <property type="term" value="F:oxidoreductase activity, acting on the CH-OH group of donors, NAD or NADP as acceptor"/>
    <property type="evidence" value="ECO:0007669"/>
    <property type="project" value="InterPro"/>
</dbReference>
<dbReference type="KEGG" id="anf:AQPE_4778"/>
<dbReference type="InterPro" id="IPR014027">
    <property type="entry name" value="UDP-Glc/GDP-Man_DH_C"/>
</dbReference>
<proteinExistence type="inferred from homology"/>
<sequence length="436" mass="48725">MNNASLLLEKIDNNTEIVGIIGLGYVGLPLAVSFAQAGVNVIGFDKSQEKVEKINRGDNYIKDIRDAVLREVVETIKLRATTDFKRIKDCDALLICVPTPLDRFRKPDMSYIETACMAIGQNMKPGTFISLESTTYPTTTEDFMLPIIENESGLKHGPDFWLAYSPERVDPGNESFHTKNTPKVLGAITKDGLEIGERIYSKAIDKLHLVSSPKVAEMVKILENTYRLVNISLINELALLSNKMGIDIWEVIEAAKTKPFGFQAFYPGPGIGGHCIPLDPFYLEHIAKKYDFDLSMIHAAGHINMRMPNYMYIKIATALNKQKKPVNGSKILFLGVAYKPNIDDARESPALQIIDLVIKKGGEVNYHDPYISSVKTPNGNFFRSVELTEETIRNADCIVVATNHNEFNPEMIIKNAKLIVDLRNVIRNASDSTFKL</sequence>
<dbReference type="SUPFAM" id="SSF51735">
    <property type="entry name" value="NAD(P)-binding Rossmann-fold domains"/>
    <property type="match status" value="1"/>
</dbReference>
<feature type="domain" description="UDP-glucose/GDP-mannose dehydrogenase C-terminal" evidence="4">
    <location>
        <begin position="332"/>
        <end position="428"/>
    </location>
</feature>
<dbReference type="EMBL" id="AP018694">
    <property type="protein sequence ID" value="BBE20584.1"/>
    <property type="molecule type" value="Genomic_DNA"/>
</dbReference>
<dbReference type="PIRSF" id="PIRSF000124">
    <property type="entry name" value="UDPglc_GDPman_dh"/>
    <property type="match status" value="1"/>
</dbReference>
<dbReference type="SUPFAM" id="SSF52413">
    <property type="entry name" value="UDP-glucose/GDP-mannose dehydrogenase C-terminal domain"/>
    <property type="match status" value="1"/>
</dbReference>
<comment type="similarity">
    <text evidence="3">Belongs to the UDP-glucose/GDP-mannose dehydrogenase family.</text>
</comment>
<dbReference type="InterPro" id="IPR036220">
    <property type="entry name" value="UDP-Glc/GDP-Man_DH_C_sf"/>
</dbReference>
<evidence type="ECO:0000313" key="6">
    <source>
        <dbReference type="Proteomes" id="UP001193389"/>
    </source>
</evidence>
<dbReference type="GO" id="GO:0051287">
    <property type="term" value="F:NAD binding"/>
    <property type="evidence" value="ECO:0007669"/>
    <property type="project" value="InterPro"/>
</dbReference>
<dbReference type="InterPro" id="IPR036291">
    <property type="entry name" value="NAD(P)-bd_dom_sf"/>
</dbReference>
<keyword evidence="6" id="KW-1185">Reference proteome</keyword>
<dbReference type="Pfam" id="PF00984">
    <property type="entry name" value="UDPG_MGDP_dh"/>
    <property type="match status" value="1"/>
</dbReference>
<evidence type="ECO:0000256" key="1">
    <source>
        <dbReference type="ARBA" id="ARBA00023002"/>
    </source>
</evidence>
<dbReference type="InterPro" id="IPR014026">
    <property type="entry name" value="UDP-Glc/GDP-Man_DH_dimer"/>
</dbReference>
<dbReference type="SMART" id="SM00984">
    <property type="entry name" value="UDPG_MGDP_dh_C"/>
    <property type="match status" value="1"/>
</dbReference>
<dbReference type="InterPro" id="IPR001732">
    <property type="entry name" value="UDP-Glc/GDP-Man_DH_N"/>
</dbReference>
<name>A0A5K7SH59_9BACT</name>
<dbReference type="Pfam" id="PF03720">
    <property type="entry name" value="UDPG_MGDP_dh_C"/>
    <property type="match status" value="1"/>
</dbReference>
<evidence type="ECO:0000256" key="3">
    <source>
        <dbReference type="PIRNR" id="PIRNR000124"/>
    </source>
</evidence>
<dbReference type="PANTHER" id="PTHR43491">
    <property type="entry name" value="UDP-N-ACETYL-D-MANNOSAMINE DEHYDROGENASE"/>
    <property type="match status" value="1"/>
</dbReference>
<dbReference type="InterPro" id="IPR017476">
    <property type="entry name" value="UDP-Glc/GDP-Man"/>
</dbReference>
<keyword evidence="2" id="KW-0520">NAD</keyword>
<dbReference type="InterPro" id="IPR008927">
    <property type="entry name" value="6-PGluconate_DH-like_C_sf"/>
</dbReference>
<gene>
    <name evidence="5" type="ORF">AQPE_4778</name>
</gene>
<dbReference type="PANTHER" id="PTHR43491:SF1">
    <property type="entry name" value="UDP-N-ACETYL-D-MANNOSAMINE DEHYDROGENASE"/>
    <property type="match status" value="1"/>
</dbReference>
<evidence type="ECO:0000259" key="4">
    <source>
        <dbReference type="SMART" id="SM00984"/>
    </source>
</evidence>
<dbReference type="Gene3D" id="3.40.50.720">
    <property type="entry name" value="NAD(P)-binding Rossmann-like Domain"/>
    <property type="match status" value="2"/>
</dbReference>
<dbReference type="Pfam" id="PF03721">
    <property type="entry name" value="UDPG_MGDP_dh_N"/>
    <property type="match status" value="1"/>
</dbReference>
<dbReference type="AlphaFoldDB" id="A0A5K7SH59"/>
<accession>A0A5K7SH59</accession>
<dbReference type="NCBIfam" id="TIGR03026">
    <property type="entry name" value="NDP-sugDHase"/>
    <property type="match status" value="1"/>
</dbReference>
<protein>
    <submittedName>
        <fullName evidence="5">UDP-glucose dehydrogenase</fullName>
    </submittedName>
</protein>
<dbReference type="RefSeq" id="WP_318348717.1">
    <property type="nucleotide sequence ID" value="NZ_AP018694.1"/>
</dbReference>
<dbReference type="GO" id="GO:0000271">
    <property type="term" value="P:polysaccharide biosynthetic process"/>
    <property type="evidence" value="ECO:0007669"/>
    <property type="project" value="InterPro"/>
</dbReference>
<dbReference type="GO" id="GO:0016628">
    <property type="term" value="F:oxidoreductase activity, acting on the CH-CH group of donors, NAD or NADP as acceptor"/>
    <property type="evidence" value="ECO:0007669"/>
    <property type="project" value="InterPro"/>
</dbReference>
<organism evidence="5 6">
    <name type="scientific">Aquipluma nitroreducens</name>
    <dbReference type="NCBI Taxonomy" id="2010828"/>
    <lineage>
        <taxon>Bacteria</taxon>
        <taxon>Pseudomonadati</taxon>
        <taxon>Bacteroidota</taxon>
        <taxon>Bacteroidia</taxon>
        <taxon>Marinilabiliales</taxon>
        <taxon>Prolixibacteraceae</taxon>
        <taxon>Aquipluma</taxon>
    </lineage>
</organism>
<dbReference type="InterPro" id="IPR028359">
    <property type="entry name" value="UDP_ManNAc/GlcNAc_DH"/>
</dbReference>
<dbReference type="PIRSF" id="PIRSF500136">
    <property type="entry name" value="UDP_ManNAc_DH"/>
    <property type="match status" value="1"/>
</dbReference>
<evidence type="ECO:0000313" key="5">
    <source>
        <dbReference type="EMBL" id="BBE20584.1"/>
    </source>
</evidence>
<dbReference type="SUPFAM" id="SSF48179">
    <property type="entry name" value="6-phosphogluconate dehydrogenase C-terminal domain-like"/>
    <property type="match status" value="1"/>
</dbReference>
<reference evidence="5" key="1">
    <citation type="journal article" date="2020" name="Int. J. Syst. Evol. Microbiol.">
        <title>Aquipluma nitroreducens gen. nov. sp. nov., a novel facultatively anaerobic bacterium isolated from a freshwater lake.</title>
        <authorList>
            <person name="Watanabe M."/>
            <person name="Kojima H."/>
            <person name="Fukui M."/>
        </authorList>
    </citation>
    <scope>NUCLEOTIDE SEQUENCE</scope>
    <source>
        <strain evidence="5">MeG22</strain>
    </source>
</reference>